<keyword evidence="1" id="KW-0118">Viral capsid assembly</keyword>
<dbReference type="Proteomes" id="UP000241360">
    <property type="component" value="Segment"/>
</dbReference>
<accession>A0A2L1IW84</accession>
<dbReference type="InterPro" id="IPR006944">
    <property type="entry name" value="Phage/GTA_portal"/>
</dbReference>
<feature type="region of interest" description="Disordered" evidence="4">
    <location>
        <begin position="382"/>
        <end position="424"/>
    </location>
</feature>
<gene>
    <name evidence="5" type="ORF">SEA_BING_12</name>
</gene>
<evidence type="ECO:0000256" key="4">
    <source>
        <dbReference type="SAM" id="MobiDB-lite"/>
    </source>
</evidence>
<dbReference type="Pfam" id="PF04860">
    <property type="entry name" value="Phage_portal"/>
    <property type="match status" value="1"/>
</dbReference>
<keyword evidence="2" id="KW-1160">Virus entry into host cell</keyword>
<evidence type="ECO:0000313" key="6">
    <source>
        <dbReference type="Proteomes" id="UP000241360"/>
    </source>
</evidence>
<proteinExistence type="predicted"/>
<keyword evidence="2" id="KW-1171">Viral genome ejection through host cell envelope</keyword>
<evidence type="ECO:0000256" key="3">
    <source>
        <dbReference type="ARBA" id="ARBA00023219"/>
    </source>
</evidence>
<organism evidence="5 6">
    <name type="scientific">Streptomyces phage Bing</name>
    <dbReference type="NCBI Taxonomy" id="2079427"/>
    <lineage>
        <taxon>Viruses</taxon>
        <taxon>Duplodnaviria</taxon>
        <taxon>Heunggongvirae</taxon>
        <taxon>Uroviricota</taxon>
        <taxon>Caudoviricetes</taxon>
        <taxon>Bingvirus</taxon>
        <taxon>Bingvirus bing</taxon>
    </lineage>
</organism>
<name>A0A2L1IW84_9CAUD</name>
<dbReference type="OrthoDB" id="2431at10239"/>
<reference evidence="6" key="1">
    <citation type="submission" date="2018-01" db="EMBL/GenBank/DDBJ databases">
        <authorList>
            <person name="Wardenburg K.E."/>
            <person name="Rana S."/>
            <person name="Felix E."/>
            <person name="Puentes R.J."/>
            <person name="Shaffer C.D."/>
            <person name="Weston-Hafer K.A."/>
            <person name="Russell D.A."/>
            <person name="Pope W.H."/>
            <person name="Jacobs-Sera D."/>
            <person name="Hendrix R.W."/>
            <person name="Hatfull G.F."/>
        </authorList>
    </citation>
    <scope>NUCLEOTIDE SEQUENCE [LARGE SCALE GENOMIC DNA]</scope>
</reference>
<evidence type="ECO:0000256" key="1">
    <source>
        <dbReference type="ARBA" id="ARBA00022950"/>
    </source>
</evidence>
<feature type="compositionally biased region" description="Acidic residues" evidence="4">
    <location>
        <begin position="411"/>
        <end position="423"/>
    </location>
</feature>
<evidence type="ECO:0000313" key="5">
    <source>
        <dbReference type="EMBL" id="AVD99434.1"/>
    </source>
</evidence>
<dbReference type="EMBL" id="MG757154">
    <property type="protein sequence ID" value="AVD99434.1"/>
    <property type="molecule type" value="Genomic_DNA"/>
</dbReference>
<keyword evidence="2" id="KW-1162">Viral penetration into host cytoplasm</keyword>
<protein>
    <submittedName>
        <fullName evidence="5">Portal protein</fullName>
    </submittedName>
</protein>
<keyword evidence="6" id="KW-1185">Reference proteome</keyword>
<keyword evidence="1" id="KW-1188">Viral release from host cell</keyword>
<sequence>MANLFSRMKEGLKHGWNLFLEEKYLGIHSHGGHGSYGSYAPQRTRGSYSSERSIISSIYTRLGIDVSGVDIRHARLDDEGRYLEDISSYLQDCLTVEPNLDQGARQFRQDIAMTLFEHGVAAIVPVDTDIDPAISSSFIIKSLRVGEIVAWHPAHVTVNLYDERDGQRKQVTVPKKTTAIVENPLYSVMNEPNSTLQRLIRKLNMLDSVDEQSSSGKLDMIIQLPYVIKSEARRQQAEQRRKDIEFQLTGSKYGIAYTDGTEKIQQLNRPIENNLLKQIEYLTAMLYSQLGLTEEVMNGTADEKAMINYFNRTIKPIVQSITEAMKRSFLTKTARTQGQSIVYFRNPFDLVPMEQVAEVADKFTRNEILSANEIRQGIGFKPSRDPKADQLVNSNMPQADTGVGVPPPAESGEEFDEEDEGDDMLQSGLAEVNALVDSIFSDLGIDEGG</sequence>
<keyword evidence="3" id="KW-0231">Viral genome packaging</keyword>
<evidence type="ECO:0000256" key="2">
    <source>
        <dbReference type="ARBA" id="ARBA00023009"/>
    </source>
</evidence>